<evidence type="ECO:0000313" key="3">
    <source>
        <dbReference type="EMBL" id="KAK2601846.1"/>
    </source>
</evidence>
<sequence length="599" mass="67824">MAESRSRPKQTAHRKGNLRVWDVNDRLELLAYLNWCAEVDVDFQTTAVDHLKKTTGKDFSPRQIKDRLRLEWKNYGNTECFEQVYELGTAALLSGRQDDDERIEEALHRLGPRPVDRYNLRGVASRLKTRSRTLSTVSSPRETRSAVPRQAPSLPRTPYPSDKDQISKHRETVEATSQVLTASATNNSHSRDTSNEDVKVEELGCSPVPAIDSSGHELIGPPSLSVIQHQSSQSRMTAQILEVESKLERTETELLKQQASVFTLRNKLYEKQRELEDMRSCSQSGVAEDQFKLQQRICSLQARHEARGRLLDNLKDLKRERICVRLRNIQQEYSALYQEIYDFCSFISDLDTNAADLSRQQAHQHEPAQVWAKTVSNWTLDAAIFELVFEPIFPNILALDSPLLHQYRKYIFTTAGCQVLRQSDLAALQGLTSEEYFKSEILPEKSESLARVIGQSLQLLLPSKEKYKSDGSLPPEYLQNFLAELVHPLTLALNLKVSLDLSDALLKFVFFKPGEAFNADTMIQDTSQPASSADSNHVGGQRVQLCLLPALFALPAGDYDEHMEDNFTQFSADCNNRFTKAESDNVDSFILLAKATVML</sequence>
<feature type="coiled-coil region" evidence="1">
    <location>
        <begin position="233"/>
        <end position="260"/>
    </location>
</feature>
<comment type="caution">
    <text evidence="3">The sequence shown here is derived from an EMBL/GenBank/DDBJ whole genome shotgun (WGS) entry which is preliminary data.</text>
</comment>
<proteinExistence type="predicted"/>
<keyword evidence="4" id="KW-1185">Reference proteome</keyword>
<evidence type="ECO:0000256" key="2">
    <source>
        <dbReference type="SAM" id="MobiDB-lite"/>
    </source>
</evidence>
<dbReference type="AlphaFoldDB" id="A0AAJ0FZQ0"/>
<organism evidence="3 4">
    <name type="scientific">Conoideocrella luteorostrata</name>
    <dbReference type="NCBI Taxonomy" id="1105319"/>
    <lineage>
        <taxon>Eukaryota</taxon>
        <taxon>Fungi</taxon>
        <taxon>Dikarya</taxon>
        <taxon>Ascomycota</taxon>
        <taxon>Pezizomycotina</taxon>
        <taxon>Sordariomycetes</taxon>
        <taxon>Hypocreomycetidae</taxon>
        <taxon>Hypocreales</taxon>
        <taxon>Clavicipitaceae</taxon>
        <taxon>Conoideocrella</taxon>
    </lineage>
</organism>
<evidence type="ECO:0000313" key="4">
    <source>
        <dbReference type="Proteomes" id="UP001251528"/>
    </source>
</evidence>
<feature type="region of interest" description="Disordered" evidence="2">
    <location>
        <begin position="178"/>
        <end position="199"/>
    </location>
</feature>
<feature type="region of interest" description="Disordered" evidence="2">
    <location>
        <begin position="129"/>
        <end position="165"/>
    </location>
</feature>
<feature type="compositionally biased region" description="Polar residues" evidence="2">
    <location>
        <begin position="178"/>
        <end position="188"/>
    </location>
</feature>
<gene>
    <name evidence="3" type="ORF">QQS21_004629</name>
</gene>
<protein>
    <submittedName>
        <fullName evidence="3">Uncharacterized protein</fullName>
    </submittedName>
</protein>
<feature type="compositionally biased region" description="Basic and acidic residues" evidence="2">
    <location>
        <begin position="189"/>
        <end position="199"/>
    </location>
</feature>
<keyword evidence="1" id="KW-0175">Coiled coil</keyword>
<accession>A0AAJ0FZQ0</accession>
<name>A0AAJ0FZQ0_9HYPO</name>
<dbReference type="Proteomes" id="UP001251528">
    <property type="component" value="Unassembled WGS sequence"/>
</dbReference>
<evidence type="ECO:0000256" key="1">
    <source>
        <dbReference type="SAM" id="Coils"/>
    </source>
</evidence>
<dbReference type="EMBL" id="JASWJB010000069">
    <property type="protein sequence ID" value="KAK2601846.1"/>
    <property type="molecule type" value="Genomic_DNA"/>
</dbReference>
<reference evidence="3" key="1">
    <citation type="submission" date="2023-06" db="EMBL/GenBank/DDBJ databases">
        <title>Conoideocrella luteorostrata (Hypocreales: Clavicipitaceae), a potential biocontrol fungus for elongate hemlock scale in United States Christmas tree production areas.</title>
        <authorList>
            <person name="Barrett H."/>
            <person name="Lovett B."/>
            <person name="Macias A.M."/>
            <person name="Stajich J.E."/>
            <person name="Kasson M.T."/>
        </authorList>
    </citation>
    <scope>NUCLEOTIDE SEQUENCE</scope>
    <source>
        <strain evidence="3">ARSEF 14590</strain>
    </source>
</reference>